<evidence type="ECO:0000313" key="3">
    <source>
        <dbReference type="Proteomes" id="UP001199070"/>
    </source>
</evidence>
<comment type="caution">
    <text evidence="2">The sequence shown here is derived from an EMBL/GenBank/DDBJ whole genome shotgun (WGS) entry which is preliminary data.</text>
</comment>
<feature type="transmembrane region" description="Helical" evidence="1">
    <location>
        <begin position="158"/>
        <end position="182"/>
    </location>
</feature>
<dbReference type="Pfam" id="PF03929">
    <property type="entry name" value="PepSY_TM"/>
    <property type="match status" value="1"/>
</dbReference>
<keyword evidence="1" id="KW-0812">Transmembrane</keyword>
<dbReference type="AlphaFoldDB" id="A0AAW4TUA7"/>
<gene>
    <name evidence="2" type="ORF">LGN22_31240</name>
</gene>
<organism evidence="2 3">
    <name type="scientific">Burkholderia cenocepacia</name>
    <dbReference type="NCBI Taxonomy" id="95486"/>
    <lineage>
        <taxon>Bacteria</taxon>
        <taxon>Pseudomonadati</taxon>
        <taxon>Pseudomonadota</taxon>
        <taxon>Betaproteobacteria</taxon>
        <taxon>Burkholderiales</taxon>
        <taxon>Burkholderiaceae</taxon>
        <taxon>Burkholderia</taxon>
        <taxon>Burkholderia cepacia complex</taxon>
    </lineage>
</organism>
<dbReference type="PANTHER" id="PTHR34219:SF5">
    <property type="entry name" value="BLR4505 PROTEIN"/>
    <property type="match status" value="1"/>
</dbReference>
<evidence type="ECO:0000256" key="1">
    <source>
        <dbReference type="SAM" id="Phobius"/>
    </source>
</evidence>
<feature type="transmembrane region" description="Helical" evidence="1">
    <location>
        <begin position="365"/>
        <end position="386"/>
    </location>
</feature>
<keyword evidence="1" id="KW-0472">Membrane</keyword>
<dbReference type="RefSeq" id="WP_226135946.1">
    <property type="nucleotide sequence ID" value="NZ_JAIZTC010000011.1"/>
</dbReference>
<evidence type="ECO:0000313" key="2">
    <source>
        <dbReference type="EMBL" id="MCA8383392.1"/>
    </source>
</evidence>
<dbReference type="EMBL" id="JAIZTC010000011">
    <property type="protein sequence ID" value="MCA8383392.1"/>
    <property type="molecule type" value="Genomic_DNA"/>
</dbReference>
<dbReference type="PANTHER" id="PTHR34219">
    <property type="entry name" value="IRON-REGULATED INNER MEMBRANE PROTEIN-RELATED"/>
    <property type="match status" value="1"/>
</dbReference>
<proteinExistence type="predicted"/>
<reference evidence="2" key="1">
    <citation type="submission" date="2023-08" db="EMBL/GenBank/DDBJ databases">
        <title>A collection of bacterial strains from the Burkholderia cepacia Research Laboratory and Repository.</title>
        <authorList>
            <person name="Lipuma J."/>
            <person name="Spilker T."/>
        </authorList>
    </citation>
    <scope>NUCLEOTIDE SEQUENCE</scope>
    <source>
        <strain evidence="2">AU0862</strain>
    </source>
</reference>
<feature type="transmembrane region" description="Helical" evidence="1">
    <location>
        <begin position="12"/>
        <end position="36"/>
    </location>
</feature>
<dbReference type="InterPro" id="IPR005625">
    <property type="entry name" value="PepSY-ass_TM"/>
</dbReference>
<name>A0AAW4TUA7_9BURK</name>
<keyword evidence="1" id="KW-1133">Transmembrane helix</keyword>
<accession>A0AAW4TUA7</accession>
<sequence>MNAFLRPFLVRLHRWFGLAIALFLFVAGLTGALIAWDHELDAALNPDFYTARSGAAPLAPLELAARIEAADPRVQVTYLPLAVEPGHTLQAGVMPRTDPATGQPYALGFSQIAVDPATGAVQGRREWGALSLARLDLMPFIYRLHYSLFLPVYGGINFGFWVMGVVGIVWAIDSLIALVLAFPNLKSWRKSFAFRVRRGGYPLVFDLHRSGGVWVWGLLLVVAVTSISMNLAVPVVRPLVSLVSPLAETPYTNPEHFPPAPAGSQVLPRERIVEIARSAGRDAGITAPPGALLFAPPMNAYAVGFFTPGNDHGDVGLGNAWLYWNAVTGKPVAAQVPGRGSAGDLFMQAQFPLHSGRIAGVAGRVAVSVLGIVIGMLSVTGVCIWVKKRSARGRAARSARPVVPASSSRAAR</sequence>
<dbReference type="Proteomes" id="UP001199070">
    <property type="component" value="Unassembled WGS sequence"/>
</dbReference>
<feature type="transmembrane region" description="Helical" evidence="1">
    <location>
        <begin position="213"/>
        <end position="236"/>
    </location>
</feature>
<protein>
    <submittedName>
        <fullName evidence="2">PepSY domain-containing protein</fullName>
    </submittedName>
</protein>